<dbReference type="Proteomes" id="UP000216998">
    <property type="component" value="Unassembled WGS sequence"/>
</dbReference>
<dbReference type="EMBL" id="NOXU01000016">
    <property type="protein sequence ID" value="OYQ37303.1"/>
    <property type="molecule type" value="Genomic_DNA"/>
</dbReference>
<protein>
    <submittedName>
        <fullName evidence="2">Protein tyrosine phosphatase</fullName>
    </submittedName>
</protein>
<keyword evidence="3" id="KW-1185">Reference proteome</keyword>
<accession>A0A255Z6Y7</accession>
<comment type="caution">
    <text evidence="2">The sequence shown here is derived from an EMBL/GenBank/DDBJ whole genome shotgun (WGS) entry which is preliminary data.</text>
</comment>
<proteinExistence type="predicted"/>
<reference evidence="2 3" key="1">
    <citation type="submission" date="2017-07" db="EMBL/GenBank/DDBJ databases">
        <title>Niveispirillum cyanobacteriorum sp. nov., isolated from cyanobacterial aggregates in a eutrophic lake.</title>
        <authorList>
            <person name="Cai H."/>
        </authorList>
    </citation>
    <scope>NUCLEOTIDE SEQUENCE [LARGE SCALE GENOMIC DNA]</scope>
    <source>
        <strain evidence="3">TH1-14</strain>
    </source>
</reference>
<evidence type="ECO:0000313" key="2">
    <source>
        <dbReference type="EMBL" id="OYQ37303.1"/>
    </source>
</evidence>
<evidence type="ECO:0000313" key="3">
    <source>
        <dbReference type="Proteomes" id="UP000216998"/>
    </source>
</evidence>
<feature type="domain" description="DSP-PTPase phosphatase fused to NAD+ Kinase" evidence="1">
    <location>
        <begin position="23"/>
        <end position="135"/>
    </location>
</feature>
<dbReference type="Gene3D" id="3.90.190.10">
    <property type="entry name" value="Protein tyrosine phosphatase superfamily"/>
    <property type="match status" value="1"/>
</dbReference>
<evidence type="ECO:0000259" key="1">
    <source>
        <dbReference type="Pfam" id="PF22741"/>
    </source>
</evidence>
<sequence>MMFNDHAFIRMVYRNFHPIGPNLYRSSQPTPGQMKDLAKMGIRTIINLRGRRITCGSYFFEVRACARLGIELIDFPVRSRDVPRKEDLVAARELFCRLEGPTVMHCKAGADRVGLMSVLYQFVGLGLPLEQAMGQLSWRYGHLRQSKTGILDHFFEQFMATGGRTVDEFYQWVERDYDPVAMKADFRSRRWANLLMDRLLGRE</sequence>
<dbReference type="InterPro" id="IPR029021">
    <property type="entry name" value="Prot-tyrosine_phosphatase-like"/>
</dbReference>
<organism evidence="2 3">
    <name type="scientific">Niveispirillum lacus</name>
    <dbReference type="NCBI Taxonomy" id="1981099"/>
    <lineage>
        <taxon>Bacteria</taxon>
        <taxon>Pseudomonadati</taxon>
        <taxon>Pseudomonadota</taxon>
        <taxon>Alphaproteobacteria</taxon>
        <taxon>Rhodospirillales</taxon>
        <taxon>Azospirillaceae</taxon>
        <taxon>Niveispirillum</taxon>
    </lineage>
</organism>
<gene>
    <name evidence="2" type="ORF">CHU95_01890</name>
</gene>
<dbReference type="InterPro" id="IPR055214">
    <property type="entry name" value="PTP-NADK"/>
</dbReference>
<dbReference type="Pfam" id="PF22741">
    <property type="entry name" value="PTP-NADK"/>
    <property type="match status" value="1"/>
</dbReference>
<dbReference type="AlphaFoldDB" id="A0A255Z6Y7"/>
<name>A0A255Z6Y7_9PROT</name>
<dbReference type="SUPFAM" id="SSF52799">
    <property type="entry name" value="(Phosphotyrosine protein) phosphatases II"/>
    <property type="match status" value="1"/>
</dbReference>